<dbReference type="Gene3D" id="1.20.5.1930">
    <property type="match status" value="1"/>
</dbReference>
<feature type="transmembrane region" description="Helical" evidence="9">
    <location>
        <begin position="148"/>
        <end position="181"/>
    </location>
</feature>
<accession>A0ABP7K3M8</accession>
<evidence type="ECO:0000256" key="7">
    <source>
        <dbReference type="ARBA" id="ARBA00022840"/>
    </source>
</evidence>
<keyword evidence="3" id="KW-0597">Phosphoprotein</keyword>
<keyword evidence="5" id="KW-0547">Nucleotide-binding</keyword>
<dbReference type="SUPFAM" id="SSF55874">
    <property type="entry name" value="ATPase domain of HSP90 chaperone/DNA topoisomerase II/histidine kinase"/>
    <property type="match status" value="1"/>
</dbReference>
<feature type="transmembrane region" description="Helical" evidence="9">
    <location>
        <begin position="326"/>
        <end position="351"/>
    </location>
</feature>
<evidence type="ECO:0000313" key="12">
    <source>
        <dbReference type="EMBL" id="GAA3864737.1"/>
    </source>
</evidence>
<dbReference type="EMBL" id="BAABCN010000002">
    <property type="protein sequence ID" value="GAA3864737.1"/>
    <property type="molecule type" value="Genomic_DNA"/>
</dbReference>
<evidence type="ECO:0000313" key="13">
    <source>
        <dbReference type="Proteomes" id="UP001501803"/>
    </source>
</evidence>
<dbReference type="InterPro" id="IPR011712">
    <property type="entry name" value="Sig_transdc_His_kin_sub3_dim/P"/>
</dbReference>
<keyword evidence="9" id="KW-0472">Membrane</keyword>
<keyword evidence="13" id="KW-1185">Reference proteome</keyword>
<dbReference type="InterPro" id="IPR036890">
    <property type="entry name" value="HATPase_C_sf"/>
</dbReference>
<evidence type="ECO:0000256" key="3">
    <source>
        <dbReference type="ARBA" id="ARBA00022553"/>
    </source>
</evidence>
<evidence type="ECO:0000256" key="6">
    <source>
        <dbReference type="ARBA" id="ARBA00022777"/>
    </source>
</evidence>
<dbReference type="PANTHER" id="PTHR24421:SF10">
    <property type="entry name" value="NITRATE_NITRITE SENSOR PROTEIN NARQ"/>
    <property type="match status" value="1"/>
</dbReference>
<dbReference type="Pfam" id="PF23539">
    <property type="entry name" value="DUF7134"/>
    <property type="match status" value="1"/>
</dbReference>
<dbReference type="InterPro" id="IPR055558">
    <property type="entry name" value="DUF7134"/>
</dbReference>
<reference evidence="13" key="1">
    <citation type="journal article" date="2019" name="Int. J. Syst. Evol. Microbiol.">
        <title>The Global Catalogue of Microorganisms (GCM) 10K type strain sequencing project: providing services to taxonomists for standard genome sequencing and annotation.</title>
        <authorList>
            <consortium name="The Broad Institute Genomics Platform"/>
            <consortium name="The Broad Institute Genome Sequencing Center for Infectious Disease"/>
            <person name="Wu L."/>
            <person name="Ma J."/>
        </authorList>
    </citation>
    <scope>NUCLEOTIDE SEQUENCE [LARGE SCALE GENOMIC DNA]</scope>
    <source>
        <strain evidence="13">JCM 17021</strain>
    </source>
</reference>
<feature type="transmembrane region" description="Helical" evidence="9">
    <location>
        <begin position="94"/>
        <end position="111"/>
    </location>
</feature>
<feature type="transmembrane region" description="Helical" evidence="9">
    <location>
        <begin position="57"/>
        <end position="82"/>
    </location>
</feature>
<feature type="transmembrane region" description="Helical" evidence="9">
    <location>
        <begin position="118"/>
        <end position="136"/>
    </location>
</feature>
<feature type="transmembrane region" description="Helical" evidence="9">
    <location>
        <begin position="239"/>
        <end position="262"/>
    </location>
</feature>
<dbReference type="Proteomes" id="UP001501803">
    <property type="component" value="Unassembled WGS sequence"/>
</dbReference>
<sequence length="637" mass="66940">MVTETTEADQGKAPWGVPSAVMRYRWAFEPLLAVLFLGVWTVSAVWAGNASALQGTLLLAVAIAFSRLSPIGALASGVVALGVGVTGSDSVAPAWAYCFAGVVVCFGAAAHGTKVVRWIGLAGALVLAGVIGLIELSDGFSQANESIGGIWGAFAALVSFLIRVLVQVSLVLGAWAVGLALNLRAQNAERAAVSPADVASRISTGWTSIEAALMDRDSQNSSPIRRVSRLFGSVSYRQLSADIAIALIFLFVVLASGTSSPIEVVVSVGFSVSLAFRRISPTLALAIAWVSALLQMSFGLPILTANFAVLAVLYAASAYGGRVLKWVSLASVGLGAVIAALYLSGILTGWYRTELANADQVAPAVDVAGTLFRVAGVFIASVGVLGLSWTLGLLIRTWQNARLSRRQEVRAVEEQRIAQRTVVVEQERNRIARDMHDVVAHSLAVVIAQADGARYARASDPTAVDSALTTISATARDALADVRILLTQLRQQEAQGPQPVLADLDRLIEQMRGTGLAIVWTTAGAPQPLGSGAQLAIYRIIQEALTNALRHGDPDHRVHLALRWEHSSVTAVVTNAVCSDRPFDERAGVGHGLPGMRERAVLAGGTLETTLIDRRFTVIATLPILAGAASASNDTSL</sequence>
<keyword evidence="4" id="KW-0808">Transferase</keyword>
<organism evidence="12 13">
    <name type="scientific">Leifsonia kafniensis</name>
    <dbReference type="NCBI Taxonomy" id="475957"/>
    <lineage>
        <taxon>Bacteria</taxon>
        <taxon>Bacillati</taxon>
        <taxon>Actinomycetota</taxon>
        <taxon>Actinomycetes</taxon>
        <taxon>Micrococcales</taxon>
        <taxon>Microbacteriaceae</taxon>
        <taxon>Leifsonia</taxon>
    </lineage>
</organism>
<dbReference type="EC" id="2.7.13.3" evidence="2"/>
<evidence type="ECO:0000256" key="2">
    <source>
        <dbReference type="ARBA" id="ARBA00012438"/>
    </source>
</evidence>
<evidence type="ECO:0000259" key="10">
    <source>
        <dbReference type="Pfam" id="PF07730"/>
    </source>
</evidence>
<keyword evidence="6" id="KW-0418">Kinase</keyword>
<proteinExistence type="predicted"/>
<feature type="domain" description="Signal transduction histidine kinase subgroup 3 dimerisation and phosphoacceptor" evidence="10">
    <location>
        <begin position="427"/>
        <end position="492"/>
    </location>
</feature>
<evidence type="ECO:0000259" key="11">
    <source>
        <dbReference type="Pfam" id="PF23539"/>
    </source>
</evidence>
<keyword evidence="9" id="KW-1133">Transmembrane helix</keyword>
<dbReference type="CDD" id="cd16917">
    <property type="entry name" value="HATPase_UhpB-NarQ-NarX-like"/>
    <property type="match status" value="1"/>
</dbReference>
<comment type="caution">
    <text evidence="12">The sequence shown here is derived from an EMBL/GenBank/DDBJ whole genome shotgun (WGS) entry which is preliminary data.</text>
</comment>
<evidence type="ECO:0000256" key="1">
    <source>
        <dbReference type="ARBA" id="ARBA00000085"/>
    </source>
</evidence>
<dbReference type="Gene3D" id="3.30.565.10">
    <property type="entry name" value="Histidine kinase-like ATPase, C-terminal domain"/>
    <property type="match status" value="1"/>
</dbReference>
<keyword evidence="7" id="KW-0067">ATP-binding</keyword>
<gene>
    <name evidence="12" type="ORF">GCM10022381_05700</name>
</gene>
<evidence type="ECO:0000256" key="9">
    <source>
        <dbReference type="SAM" id="Phobius"/>
    </source>
</evidence>
<name>A0ABP7K3M8_9MICO</name>
<keyword evidence="9" id="KW-0812">Transmembrane</keyword>
<dbReference type="PANTHER" id="PTHR24421">
    <property type="entry name" value="NITRATE/NITRITE SENSOR PROTEIN NARX-RELATED"/>
    <property type="match status" value="1"/>
</dbReference>
<feature type="domain" description="DUF7134" evidence="11">
    <location>
        <begin position="239"/>
        <end position="397"/>
    </location>
</feature>
<protein>
    <recommendedName>
        <fullName evidence="2">histidine kinase</fullName>
        <ecNumber evidence="2">2.7.13.3</ecNumber>
    </recommendedName>
</protein>
<evidence type="ECO:0000256" key="4">
    <source>
        <dbReference type="ARBA" id="ARBA00022679"/>
    </source>
</evidence>
<evidence type="ECO:0000256" key="5">
    <source>
        <dbReference type="ARBA" id="ARBA00022741"/>
    </source>
</evidence>
<feature type="transmembrane region" description="Helical" evidence="9">
    <location>
        <begin position="282"/>
        <end position="314"/>
    </location>
</feature>
<dbReference type="InterPro" id="IPR050482">
    <property type="entry name" value="Sensor_HK_TwoCompSys"/>
</dbReference>
<keyword evidence="8" id="KW-0902">Two-component regulatory system</keyword>
<evidence type="ECO:0000256" key="8">
    <source>
        <dbReference type="ARBA" id="ARBA00023012"/>
    </source>
</evidence>
<feature type="transmembrane region" description="Helical" evidence="9">
    <location>
        <begin position="31"/>
        <end position="50"/>
    </location>
</feature>
<feature type="transmembrane region" description="Helical" evidence="9">
    <location>
        <begin position="371"/>
        <end position="395"/>
    </location>
</feature>
<comment type="catalytic activity">
    <reaction evidence="1">
        <text>ATP + protein L-histidine = ADP + protein N-phospho-L-histidine.</text>
        <dbReference type="EC" id="2.7.13.3"/>
    </reaction>
</comment>
<dbReference type="Pfam" id="PF07730">
    <property type="entry name" value="HisKA_3"/>
    <property type="match status" value="1"/>
</dbReference>